<gene>
    <name evidence="3" type="ORF">SAMN04487967_3299</name>
</gene>
<evidence type="ECO:0000313" key="3">
    <source>
        <dbReference type="EMBL" id="SEH17628.1"/>
    </source>
</evidence>
<keyword evidence="1" id="KW-0812">Transmembrane</keyword>
<evidence type="ECO:0000313" key="4">
    <source>
        <dbReference type="Proteomes" id="UP000199112"/>
    </source>
</evidence>
<dbReference type="InterPro" id="IPR007607">
    <property type="entry name" value="BacA/B"/>
</dbReference>
<sequence length="366" mass="36936">MLEQWSPKRGLVVVLVVLIVCGTVPIPVAAQTDGQTGGTVVVEEGETVDSLEAFGGTVVVSGTVTGDVSAVGGDVRVEETGEVGGDLEAAGGSVTIAGTVDGDVDAAAGSLTITESGTVGGTLVAGAGVVTISGTLDGDAEIGADTIQLGDEAQVAGDLRYDATIEGDTDVVEGELEEDPALGVDGAPMIGPLASWVFAAYVLAANLLVGALLLALFPRFSSGVAGHVAGEPLRSGLVGIGVLLGIPIVLIALAISVVGIPLSLFGGLLFALVLWIGFVYGWFAVAAWLLSLVGLGNRWLALVVGLVAGVVLSQLPVPVIGEVISLFVLLVGLGAFARALFGHWRRGRKRESSRRTGARTDRPATE</sequence>
<dbReference type="AlphaFoldDB" id="A0A1H6G597"/>
<dbReference type="Proteomes" id="UP000199112">
    <property type="component" value="Unassembled WGS sequence"/>
</dbReference>
<feature type="transmembrane region" description="Helical" evidence="1">
    <location>
        <begin position="193"/>
        <end position="217"/>
    </location>
</feature>
<feature type="domain" description="DUF8173" evidence="2">
    <location>
        <begin position="199"/>
        <end position="344"/>
    </location>
</feature>
<evidence type="ECO:0000256" key="1">
    <source>
        <dbReference type="SAM" id="Phobius"/>
    </source>
</evidence>
<dbReference type="OrthoDB" id="293642at2157"/>
<dbReference type="PANTHER" id="PTHR35024">
    <property type="entry name" value="HYPOTHETICAL CYTOSOLIC PROTEIN"/>
    <property type="match status" value="1"/>
</dbReference>
<name>A0A1H6G597_9EURY</name>
<keyword evidence="4" id="KW-1185">Reference proteome</keyword>
<feature type="transmembrane region" description="Helical" evidence="1">
    <location>
        <begin position="299"/>
        <end position="317"/>
    </location>
</feature>
<dbReference type="Pfam" id="PF26514">
    <property type="entry name" value="DUF8173"/>
    <property type="match status" value="1"/>
</dbReference>
<dbReference type="InterPro" id="IPR058486">
    <property type="entry name" value="DUF8173"/>
</dbReference>
<feature type="transmembrane region" description="Helical" evidence="1">
    <location>
        <begin position="323"/>
        <end position="341"/>
    </location>
</feature>
<evidence type="ECO:0000259" key="2">
    <source>
        <dbReference type="Pfam" id="PF26514"/>
    </source>
</evidence>
<accession>A0A1H6G597</accession>
<dbReference type="PANTHER" id="PTHR35024:SF4">
    <property type="entry name" value="POLYMER-FORMING CYTOSKELETAL PROTEIN"/>
    <property type="match status" value="1"/>
</dbReference>
<organism evidence="3 4">
    <name type="scientific">Natronorubrum sediminis</name>
    <dbReference type="NCBI Taxonomy" id="640943"/>
    <lineage>
        <taxon>Archaea</taxon>
        <taxon>Methanobacteriati</taxon>
        <taxon>Methanobacteriota</taxon>
        <taxon>Stenosarchaea group</taxon>
        <taxon>Halobacteria</taxon>
        <taxon>Halobacteriales</taxon>
        <taxon>Natrialbaceae</taxon>
        <taxon>Natronorubrum</taxon>
    </lineage>
</organism>
<keyword evidence="1" id="KW-1133">Transmembrane helix</keyword>
<dbReference type="EMBL" id="FNWL01000004">
    <property type="protein sequence ID" value="SEH17628.1"/>
    <property type="molecule type" value="Genomic_DNA"/>
</dbReference>
<proteinExistence type="predicted"/>
<feature type="transmembrane region" description="Helical" evidence="1">
    <location>
        <begin position="268"/>
        <end position="292"/>
    </location>
</feature>
<reference evidence="4" key="1">
    <citation type="submission" date="2016-10" db="EMBL/GenBank/DDBJ databases">
        <authorList>
            <person name="Varghese N."/>
            <person name="Submissions S."/>
        </authorList>
    </citation>
    <scope>NUCLEOTIDE SEQUENCE [LARGE SCALE GENOMIC DNA]</scope>
    <source>
        <strain evidence="4">CGMCC 1.8981</strain>
    </source>
</reference>
<feature type="transmembrane region" description="Helical" evidence="1">
    <location>
        <begin position="237"/>
        <end position="262"/>
    </location>
</feature>
<dbReference type="RefSeq" id="WP_090508049.1">
    <property type="nucleotide sequence ID" value="NZ_FNWL01000004.1"/>
</dbReference>
<keyword evidence="1" id="KW-0472">Membrane</keyword>
<protein>
    <submittedName>
        <fullName evidence="3">Protein CcmA, bactofilin family</fullName>
    </submittedName>
</protein>